<protein>
    <recommendedName>
        <fullName evidence="2">AB hydrolase-1 domain-containing protein</fullName>
    </recommendedName>
</protein>
<dbReference type="PANTHER" id="PTHR43194">
    <property type="entry name" value="HYDROLASE ALPHA/BETA FOLD FAMILY"/>
    <property type="match status" value="1"/>
</dbReference>
<feature type="signal peptide" evidence="1">
    <location>
        <begin position="1"/>
        <end position="20"/>
    </location>
</feature>
<dbReference type="AlphaFoldDB" id="A0A7J5I8X3"/>
<dbReference type="SUPFAM" id="SSF53474">
    <property type="entry name" value="alpha/beta-Hydrolases"/>
    <property type="match status" value="1"/>
</dbReference>
<proteinExistence type="predicted"/>
<evidence type="ECO:0000256" key="1">
    <source>
        <dbReference type="SAM" id="SignalP"/>
    </source>
</evidence>
<evidence type="ECO:0000313" key="3">
    <source>
        <dbReference type="EMBL" id="KAB4242254.1"/>
    </source>
</evidence>
<organism evidence="3 4">
    <name type="scientific">Bacteroides uniformis</name>
    <dbReference type="NCBI Taxonomy" id="820"/>
    <lineage>
        <taxon>Bacteria</taxon>
        <taxon>Pseudomonadati</taxon>
        <taxon>Bacteroidota</taxon>
        <taxon>Bacteroidia</taxon>
        <taxon>Bacteroidales</taxon>
        <taxon>Bacteroidaceae</taxon>
        <taxon>Bacteroides</taxon>
    </lineage>
</organism>
<keyword evidence="1" id="KW-0732">Signal</keyword>
<sequence length="350" mass="38606">MKKKLMIVLVGLGALASASAQHYSAIHTSPAPLVLKAQGSFYLGGERESQTKAELGGICPPGHVTVNQMYVRYIIPQERTDNTSFVLIHGMHLSGKCWETTPDGRMGWDEYLVRKGHAVYVVDQVGIGRSGFNQKIYNGVRVGTVGPMNQTPFSRKTDENSWTNFRFGTKDGKPVQEAQFPVSRLEEFSKQNIPHIMRLPLPDANYRCLSELSAEVKDVVLVSHSQSGAFPLETALHSREGIRGMVLLEPGGTGSGYSDEQIKQLAEIPLLIIFGDNLTNETGMPGHVWQNSLNGWSRLTETINRAGGNATVIHLPDMGIYGNSHMLMMDKNSLQIADIVLSWCKENNIK</sequence>
<dbReference type="Proteomes" id="UP000431575">
    <property type="component" value="Unassembled WGS sequence"/>
</dbReference>
<gene>
    <name evidence="3" type="ORF">GAP41_11480</name>
</gene>
<evidence type="ECO:0000259" key="2">
    <source>
        <dbReference type="Pfam" id="PF12697"/>
    </source>
</evidence>
<dbReference type="InterPro" id="IPR000073">
    <property type="entry name" value="AB_hydrolase_1"/>
</dbReference>
<dbReference type="RefSeq" id="WP_130080758.1">
    <property type="nucleotide sequence ID" value="NZ_RCXX01000005.1"/>
</dbReference>
<comment type="caution">
    <text evidence="3">The sequence shown here is derived from an EMBL/GenBank/DDBJ whole genome shotgun (WGS) entry which is preliminary data.</text>
</comment>
<feature type="domain" description="AB hydrolase-1" evidence="2">
    <location>
        <begin position="85"/>
        <end position="274"/>
    </location>
</feature>
<reference evidence="3 4" key="1">
    <citation type="journal article" date="2019" name="Nat. Med.">
        <title>A library of human gut bacterial isolates paired with longitudinal multiomics data enables mechanistic microbiome research.</title>
        <authorList>
            <person name="Poyet M."/>
            <person name="Groussin M."/>
            <person name="Gibbons S.M."/>
            <person name="Avila-Pacheco J."/>
            <person name="Jiang X."/>
            <person name="Kearney S.M."/>
            <person name="Perrotta A.R."/>
            <person name="Berdy B."/>
            <person name="Zhao S."/>
            <person name="Lieberman T.D."/>
            <person name="Swanson P.K."/>
            <person name="Smith M."/>
            <person name="Roesemann S."/>
            <person name="Alexander J.E."/>
            <person name="Rich S.A."/>
            <person name="Livny J."/>
            <person name="Vlamakis H."/>
            <person name="Clish C."/>
            <person name="Bullock K."/>
            <person name="Deik A."/>
            <person name="Scott J."/>
            <person name="Pierce K.A."/>
            <person name="Xavier R.J."/>
            <person name="Alm E.J."/>
        </authorList>
    </citation>
    <scope>NUCLEOTIDE SEQUENCE [LARGE SCALE GENOMIC DNA]</scope>
    <source>
        <strain evidence="3 4">BIOML-A6</strain>
    </source>
</reference>
<dbReference type="EMBL" id="WCTM01000006">
    <property type="protein sequence ID" value="KAB4242254.1"/>
    <property type="molecule type" value="Genomic_DNA"/>
</dbReference>
<dbReference type="PANTHER" id="PTHR43194:SF5">
    <property type="entry name" value="PIMELOYL-[ACYL-CARRIER PROTEIN] METHYL ESTER ESTERASE"/>
    <property type="match status" value="1"/>
</dbReference>
<dbReference type="InterPro" id="IPR050228">
    <property type="entry name" value="Carboxylesterase_BioH"/>
</dbReference>
<dbReference type="InterPro" id="IPR029058">
    <property type="entry name" value="AB_hydrolase_fold"/>
</dbReference>
<dbReference type="Pfam" id="PF12697">
    <property type="entry name" value="Abhydrolase_6"/>
    <property type="match status" value="1"/>
</dbReference>
<accession>A0A7J5I8X3</accession>
<evidence type="ECO:0000313" key="4">
    <source>
        <dbReference type="Proteomes" id="UP000431575"/>
    </source>
</evidence>
<name>A0A7J5I8X3_BACUN</name>
<dbReference type="Gene3D" id="3.40.50.1820">
    <property type="entry name" value="alpha/beta hydrolase"/>
    <property type="match status" value="1"/>
</dbReference>
<feature type="chain" id="PRO_5029669108" description="AB hydrolase-1 domain-containing protein" evidence="1">
    <location>
        <begin position="21"/>
        <end position="350"/>
    </location>
</feature>
<dbReference type="CDD" id="cd12807">
    <property type="entry name" value="Esterase_713"/>
    <property type="match status" value="1"/>
</dbReference>